<dbReference type="OrthoDB" id="410104at2759"/>
<organism evidence="3 4">
    <name type="scientific">Heligmosomoides polygyrus</name>
    <name type="common">Parasitic roundworm</name>
    <dbReference type="NCBI Taxonomy" id="6339"/>
    <lineage>
        <taxon>Eukaryota</taxon>
        <taxon>Metazoa</taxon>
        <taxon>Ecdysozoa</taxon>
        <taxon>Nematoda</taxon>
        <taxon>Chromadorea</taxon>
        <taxon>Rhabditida</taxon>
        <taxon>Rhabditina</taxon>
        <taxon>Rhabditomorpha</taxon>
        <taxon>Strongyloidea</taxon>
        <taxon>Heligmosomidae</taxon>
        <taxon>Heligmosomoides</taxon>
    </lineage>
</organism>
<evidence type="ECO:0000313" key="2">
    <source>
        <dbReference type="EMBL" id="VDP17172.1"/>
    </source>
</evidence>
<dbReference type="WBParaSite" id="HPBE_0001987901-mRNA-1">
    <property type="protein sequence ID" value="HPBE_0001987901-mRNA-1"/>
    <property type="gene ID" value="HPBE_0001987901"/>
</dbReference>
<keyword evidence="3" id="KW-1185">Reference proteome</keyword>
<reference evidence="4" key="2">
    <citation type="submission" date="2019-09" db="UniProtKB">
        <authorList>
            <consortium name="WormBaseParasite"/>
        </authorList>
    </citation>
    <scope>IDENTIFICATION</scope>
</reference>
<gene>
    <name evidence="2" type="ORF">HPBE_LOCUS19880</name>
</gene>
<evidence type="ECO:0000256" key="1">
    <source>
        <dbReference type="SAM" id="MobiDB-lite"/>
    </source>
</evidence>
<accession>A0A183GCI2</accession>
<accession>A0A3P8AR10</accession>
<dbReference type="AlphaFoldDB" id="A0A183GCI2"/>
<protein>
    <submittedName>
        <fullName evidence="2 4">Uncharacterized protein</fullName>
    </submittedName>
</protein>
<dbReference type="EMBL" id="UZAH01031687">
    <property type="protein sequence ID" value="VDP17172.1"/>
    <property type="molecule type" value="Genomic_DNA"/>
</dbReference>
<feature type="region of interest" description="Disordered" evidence="1">
    <location>
        <begin position="66"/>
        <end position="90"/>
    </location>
</feature>
<sequence>MSRTSINWGFLQKCPAGLWKDTVMDNIYERYDRFVHHLRDSAKDAMSLKNTKRRFSPESLELRADTPAWSSTSVRVERPPSSPKLRQLQV</sequence>
<name>A0A183GCI2_HELPZ</name>
<proteinExistence type="predicted"/>
<reference evidence="2 3" key="1">
    <citation type="submission" date="2018-11" db="EMBL/GenBank/DDBJ databases">
        <authorList>
            <consortium name="Pathogen Informatics"/>
        </authorList>
    </citation>
    <scope>NUCLEOTIDE SEQUENCE [LARGE SCALE GENOMIC DNA]</scope>
</reference>
<dbReference type="Proteomes" id="UP000050761">
    <property type="component" value="Unassembled WGS sequence"/>
</dbReference>
<evidence type="ECO:0000313" key="4">
    <source>
        <dbReference type="WBParaSite" id="HPBE_0001987901-mRNA-1"/>
    </source>
</evidence>
<evidence type="ECO:0000313" key="3">
    <source>
        <dbReference type="Proteomes" id="UP000050761"/>
    </source>
</evidence>